<name>A0A2N5XMI7_9HYPH</name>
<dbReference type="Pfam" id="PF05406">
    <property type="entry name" value="WGR"/>
    <property type="match status" value="1"/>
</dbReference>
<proteinExistence type="predicted"/>
<dbReference type="Gene3D" id="2.20.140.10">
    <property type="entry name" value="WGR domain"/>
    <property type="match status" value="1"/>
</dbReference>
<accession>A0A2N5XMI7</accession>
<organism evidence="2 3">
    <name type="scientific">Cohaesibacter celericrescens</name>
    <dbReference type="NCBI Taxonomy" id="2067669"/>
    <lineage>
        <taxon>Bacteria</taxon>
        <taxon>Pseudomonadati</taxon>
        <taxon>Pseudomonadota</taxon>
        <taxon>Alphaproteobacteria</taxon>
        <taxon>Hyphomicrobiales</taxon>
        <taxon>Cohaesibacteraceae</taxon>
    </lineage>
</organism>
<dbReference type="CDD" id="cd07996">
    <property type="entry name" value="WGR_MMR_like"/>
    <property type="match status" value="1"/>
</dbReference>
<gene>
    <name evidence="2" type="ORF">C0081_18155</name>
</gene>
<dbReference type="InterPro" id="IPR049809">
    <property type="entry name" value="YehF/YfeS-like_WGR"/>
</dbReference>
<dbReference type="SUPFAM" id="SSF142921">
    <property type="entry name" value="WGR domain-like"/>
    <property type="match status" value="1"/>
</dbReference>
<dbReference type="OrthoDB" id="5801306at2"/>
<feature type="domain" description="WGR" evidence="1">
    <location>
        <begin position="1"/>
        <end position="83"/>
    </location>
</feature>
<dbReference type="EMBL" id="PKUQ01000045">
    <property type="protein sequence ID" value="PLW75756.1"/>
    <property type="molecule type" value="Genomic_DNA"/>
</dbReference>
<protein>
    <recommendedName>
        <fullName evidence="1">WGR domain-containing protein</fullName>
    </recommendedName>
</protein>
<dbReference type="AlphaFoldDB" id="A0A2N5XMI7"/>
<sequence>MHALNTQPQQANLHRINPKQNMHRFYQLRIEPTLFEDWCLIRRWGRIGSNGQAKRQWFAHISDATIAMQKLEGAKICKGYVAR</sequence>
<evidence type="ECO:0000313" key="2">
    <source>
        <dbReference type="EMBL" id="PLW75756.1"/>
    </source>
</evidence>
<dbReference type="Proteomes" id="UP000234881">
    <property type="component" value="Unassembled WGS sequence"/>
</dbReference>
<evidence type="ECO:0000259" key="1">
    <source>
        <dbReference type="PROSITE" id="PS51977"/>
    </source>
</evidence>
<dbReference type="PROSITE" id="PS51977">
    <property type="entry name" value="WGR"/>
    <property type="match status" value="1"/>
</dbReference>
<reference evidence="2 3" key="1">
    <citation type="submission" date="2018-01" db="EMBL/GenBank/DDBJ databases">
        <title>The draft genome sequence of Cohaesibacter sp. H1304.</title>
        <authorList>
            <person name="Wang N.-N."/>
            <person name="Du Z.-J."/>
        </authorList>
    </citation>
    <scope>NUCLEOTIDE SEQUENCE [LARGE SCALE GENOMIC DNA]</scope>
    <source>
        <strain evidence="2 3">H1304</strain>
    </source>
</reference>
<keyword evidence="3" id="KW-1185">Reference proteome</keyword>
<evidence type="ECO:0000313" key="3">
    <source>
        <dbReference type="Proteomes" id="UP000234881"/>
    </source>
</evidence>
<comment type="caution">
    <text evidence="2">The sequence shown here is derived from an EMBL/GenBank/DDBJ whole genome shotgun (WGS) entry which is preliminary data.</text>
</comment>
<dbReference type="InterPro" id="IPR036930">
    <property type="entry name" value="WGR_dom_sf"/>
</dbReference>
<dbReference type="InterPro" id="IPR008893">
    <property type="entry name" value="WGR_domain"/>
</dbReference>
<dbReference type="SMART" id="SM00773">
    <property type="entry name" value="WGR"/>
    <property type="match status" value="1"/>
</dbReference>